<dbReference type="Proteomes" id="UP000461670">
    <property type="component" value="Unassembled WGS sequence"/>
</dbReference>
<name>A0A7V8FMZ9_9BURK</name>
<reference evidence="2" key="1">
    <citation type="journal article" date="2020" name="MBio">
        <title>Horizontal gene transfer to a defensive symbiont with a reduced genome amongst a multipartite beetle microbiome.</title>
        <authorList>
            <person name="Waterworth S.C."/>
            <person name="Florez L.V."/>
            <person name="Rees E.R."/>
            <person name="Hertweck C."/>
            <person name="Kaltenpoth M."/>
            <person name="Kwan J.C."/>
        </authorList>
    </citation>
    <scope>NUCLEOTIDE SEQUENCE [LARGE SCALE GENOMIC DNA]</scope>
</reference>
<gene>
    <name evidence="1" type="ORF">GAK30_02453</name>
</gene>
<accession>A0A7V8FMZ9</accession>
<dbReference type="AlphaFoldDB" id="A0A7V8FMZ9"/>
<proteinExistence type="predicted"/>
<sequence>MPNSPARGLARARARLDVLRHVAVQRLEVLPALGVAVLLQQRGDLQIARARRDRVGHDDLALVLGIGQFLPTGGHRQVLGLEHFRVDAERGHVAGGGKPLAVGGAVAGVEFVAALGGVGLEQRAHARVEHVGHGPAPDHVVARVAGLGQDARAQVASRQAQHLDVQVGQVLLGGGHVVLDLVLFKGRVDRDRAGVGDGGTSGQRGHDPAQAGGVAEVKTAGHNEPHSSAGNGAPGGHQFGSWGDPGLCIKVCLRLFEQMH</sequence>
<dbReference type="EMBL" id="WNDQ01000034">
    <property type="protein sequence ID" value="KAF1020521.1"/>
    <property type="molecule type" value="Genomic_DNA"/>
</dbReference>
<comment type="caution">
    <text evidence="1">The sequence shown here is derived from an EMBL/GenBank/DDBJ whole genome shotgun (WGS) entry which is preliminary data.</text>
</comment>
<organism evidence="1 2">
    <name type="scientific">Paracidovorax wautersii</name>
    <dbReference type="NCBI Taxonomy" id="1177982"/>
    <lineage>
        <taxon>Bacteria</taxon>
        <taxon>Pseudomonadati</taxon>
        <taxon>Pseudomonadota</taxon>
        <taxon>Betaproteobacteria</taxon>
        <taxon>Burkholderiales</taxon>
        <taxon>Comamonadaceae</taxon>
        <taxon>Paracidovorax</taxon>
    </lineage>
</organism>
<evidence type="ECO:0000313" key="2">
    <source>
        <dbReference type="Proteomes" id="UP000461670"/>
    </source>
</evidence>
<evidence type="ECO:0000313" key="1">
    <source>
        <dbReference type="EMBL" id="KAF1020521.1"/>
    </source>
</evidence>
<protein>
    <submittedName>
        <fullName evidence="1">Uncharacterized protein</fullName>
    </submittedName>
</protein>